<dbReference type="RefSeq" id="XP_005825750.1">
    <property type="nucleotide sequence ID" value="XM_005825693.1"/>
</dbReference>
<dbReference type="InterPro" id="IPR036300">
    <property type="entry name" value="MIR_dom_sf"/>
</dbReference>
<dbReference type="PANTHER" id="PTHR13715">
    <property type="entry name" value="RYANODINE RECEPTOR AND IP3 RECEPTOR"/>
    <property type="match status" value="1"/>
</dbReference>
<dbReference type="InterPro" id="IPR014821">
    <property type="entry name" value="Ins145_P3_rcpt"/>
</dbReference>
<evidence type="ECO:0000256" key="11">
    <source>
        <dbReference type="SAM" id="Phobius"/>
    </source>
</evidence>
<dbReference type="OMA" id="GTCEKDN"/>
<feature type="region of interest" description="Disordered" evidence="10">
    <location>
        <begin position="1739"/>
        <end position="1762"/>
    </location>
</feature>
<keyword evidence="6" id="KW-0406">Ion transport</keyword>
<dbReference type="PaxDb" id="55529-EKX38770"/>
<dbReference type="Gene3D" id="1.10.287.70">
    <property type="match status" value="1"/>
</dbReference>
<dbReference type="GeneID" id="17295526"/>
<dbReference type="STRING" id="905079.L1ISI8"/>
<keyword evidence="2" id="KW-0813">Transport</keyword>
<evidence type="ECO:0000256" key="5">
    <source>
        <dbReference type="ARBA" id="ARBA00022989"/>
    </source>
</evidence>
<organism evidence="13">
    <name type="scientific">Guillardia theta (strain CCMP2712)</name>
    <name type="common">Cryptophyte</name>
    <dbReference type="NCBI Taxonomy" id="905079"/>
    <lineage>
        <taxon>Eukaryota</taxon>
        <taxon>Cryptophyceae</taxon>
        <taxon>Pyrenomonadales</taxon>
        <taxon>Geminigeraceae</taxon>
        <taxon>Guillardia</taxon>
    </lineage>
</organism>
<dbReference type="HOGENOM" id="CLU_000206_1_0_1"/>
<gene>
    <name evidence="13" type="ORF">GUITHDRAFT_143965</name>
</gene>
<evidence type="ECO:0000313" key="14">
    <source>
        <dbReference type="EnsemblProtists" id="EKX38770"/>
    </source>
</evidence>
<dbReference type="InterPro" id="IPR035910">
    <property type="entry name" value="RyR/IP3R_RIH_dom_sf"/>
</dbReference>
<sequence>MESSLASPQTTFVQSARSRYESVILEHEGQRVEDANHLRIGDVFSIVCADIPGSMSSDGFVDENCWLRRNFDLADGADDVDSLFVVYAKENHAARIKYNSTLQHVDSLVGMTDVQKKKMLASLLSDMQNEQMTNESESRRNLGKVVKFGDKVQLKHFKSGKMLIAEQVGKNGSSVAGVKIRRDYDENSWFVFTPRYKSHNLYDPVRYHDSICIAAFAAETFVQVAADKSEDPAHNLLPYDVHEIFSYRDTCNWKLRKHARWDSFGPSFVRGGSVVRLTHKEHDLYVSSIVRGEECELGLEKDELGLMAFSLWRLELEGGETGRQVEYGDNCMLQNLLTGRYLCLSKQGLEMALERNYDARLTLDPVFLTSGLMRWGGCCHIRSREQKAYLHAQHEHDGKRSTLTMIEWLNKGDVFDVLPVSEDVEVACRTMLSLEKALRLYQSLINMKDFQVKVNISTYNHLSTLKVLEDAINNCNVSHHNRSMFWKHLLRNSKVLVLVVELALSIYNLWSSSEHKNGEFESLRSIYFRCHELLQSACYNCFANGKTISSFIRDFDSHLRNPVCTEIVGETIKVIIHENEELIGNTQESDIDQFISTLQTSHDNLPLLLKIFTSYAKCGDKGIIHLQDYISHKLLQDLSKFLIKTHKGDKDMAEVVYQQGKATKTIDLEAVCVSPAYEGVFHLYLVCLELYESLCIGCNHRSRQVINKLVSYDALLSSLEGEKLPLSLLRRFARLMLVLYVQRNPSDYVQLHISTQLLHEIDEALDLPRPTFELDKIFRDFRPLKKCVVNNLLNSAKFGLLNKNNGQEALKDALLYSLSLAELCSELLRLGCFSDYDEMNSSLIPCLLSHLDKRYVPDECADRSDNRVENEIRTTLLRTKLAVCRMLDFVCDLRLKIRLPKLLSVYKVAIPSSRSRSFGPEDVERLEELLRTNHRDEMAKLISYLSLSNGGGGNRLADNLLHLLKFDMKELSLVALKLLFREHSPRLELYRELNNIQILFDPGSISAYKKCKESMRTLHKHRARLLRSLRSSFKTVAIDLEELSDVCRAVASVSDICRPREETAEEVRVSIHNKETVRRSRVHLLIVEVLEASIKWISASTLSYDPREAERGVLEQRFLRLLYLCFRFIDSFCRHAEENQMLLSKHVDLLLVFIGRGLHVTRALSSIFQDNWKLSNEVEEKTIARIIQHIISGSDHKYRKPHYLDFFCSVCLVGGTHVSKNLQYTFKQLCQYGPYKCEGSRSLGGADDRSPDTEEEALLLFRGQGGRRRKVELLANGRSAANLTDKVLHLLSTVHSGSEEKASRVTFTDALEKRSVFHMAYHVKLLNLLIVMLEDPNSELHFQVQSLLPPTKLKEEILSEETLPCAKMHLLRIMRLLYLRNDQPISHPILQENLWDIIQYVQETVRSVSLREFSVLFSPRSFNFSQLFVNDWAPFIKDVLVKEEVMEQTSEDNMTCLSLLVDRIVDILNERALNADRASVLVDIYEIVRSRHVISTAVLTDRAKQHMQVDSSRRRLSDVRVSQEEEEQQQDYNLKDIKDLASELMQGVELFAQAFLQAVDPVGRQETAADGENGRLVLGQDREEMLNLCNSIQLLKETKVNLSSSSSISEEPTMLFQADQAKYMVELLIKNCSGGGDIVEHEMLIALKVLRILTVRWRRAVSDELPPEWLRSEVPSLLVTLMSDKNVSDRLAYCCMEVGIELLQSAGQVFQESFYEVISIMKGAPDFFAELQRRIKRGEREAKEKHSSRRGAREQHRATAGQDGSLHSLVVRAIRMKGGMGESQVKHIMRFLHLLCEGHNLKLQNFLRFQQGSARSVDLVSSAASYVDGVVQYISCRTVEEVQVAMLAIAEFTQSPCRGNQVALVDTRLCACANEILSLNMARTSSKVEEEEEEEYEKNIFKLKAATATVLLALLECVDRSYIPERMLASLNANNLIDNMNLLLRKYNPNRLRTLKSLHDCEKIKLHIPKHFDASFWDIPHTTGESEEDKEAETIAQHYYITYITLAEFDNTGTLQKACTEENIWDLNNLKRKVGVIEISRKGVLERAYFIIPDICQYLTVTSKKRFIYNVKRTNLQSQLTGFTERMEEFYDEMRYQQLLNQHPLLRFFGLSYRVREQAFFFNACLINLVILFFYAYECNGSFDCGDNEDLRTYKVRPVAKECLIALSVVQFLLAITRQWWYVVERGIPRIKQLIQRHSYLPPQNRLLQLLLSLPPDQSDPNYRHRRLKVRPSALQVRKVDFVSVLYLFSDLFFWWITLMSLASLLALVLSSEGRFFFLLIHLLEVFNHSRVLRNVIKSITYRGASLIQTAVLLVIMYYIFGVVGFLLFPEKFRFERANIEGGRRLDPNNNGARCTSIWKCTLVVLDMGLRKGDLGEALHEIPWTVDDPSSPDRYLIVYRMVYTFLFYVMVTTILMNIIFGIIIDTFAELREKKEELDEEITGKCFICGLDRILFDQESRTGTGFEDHIGREHNLWNYLYFFVYLKERDYDDYSGGESYVFSKVLTLVRDPDTHEVLCDKDTGKQLKVAKQKVDLLWFPQRAAIVLGAHGEGKEEELLKKLEDVHQSSAAINHSLSHQLDKVLAATRKRYNQEE</sequence>
<evidence type="ECO:0000256" key="8">
    <source>
        <dbReference type="ARBA" id="ARBA00023286"/>
    </source>
</evidence>
<dbReference type="InterPro" id="IPR005821">
    <property type="entry name" value="Ion_trans_dom"/>
</dbReference>
<proteinExistence type="predicted"/>
<comment type="subcellular location">
    <subcellularLocation>
        <location evidence="1">Endomembrane system</location>
        <topology evidence="1">Multi-pass membrane protein</topology>
    </subcellularLocation>
</comment>
<evidence type="ECO:0000313" key="13">
    <source>
        <dbReference type="EMBL" id="EKX38770.1"/>
    </source>
</evidence>
<keyword evidence="9" id="KW-0407">Ion channel</keyword>
<dbReference type="EMBL" id="JH993045">
    <property type="protein sequence ID" value="EKX38770.1"/>
    <property type="molecule type" value="Genomic_DNA"/>
</dbReference>
<dbReference type="SUPFAM" id="SSF100909">
    <property type="entry name" value="IP3 receptor type 1 binding core, domain 2"/>
    <property type="match status" value="1"/>
</dbReference>
<evidence type="ECO:0000256" key="9">
    <source>
        <dbReference type="ARBA" id="ARBA00023303"/>
    </source>
</evidence>
<reference evidence="15" key="2">
    <citation type="submission" date="2012-11" db="EMBL/GenBank/DDBJ databases">
        <authorList>
            <person name="Kuo A."/>
            <person name="Curtis B.A."/>
            <person name="Tanifuji G."/>
            <person name="Burki F."/>
            <person name="Gruber A."/>
            <person name="Irimia M."/>
            <person name="Maruyama S."/>
            <person name="Arias M.C."/>
            <person name="Ball S.G."/>
            <person name="Gile G.H."/>
            <person name="Hirakawa Y."/>
            <person name="Hopkins J.F."/>
            <person name="Rensing S.A."/>
            <person name="Schmutz J."/>
            <person name="Symeonidi A."/>
            <person name="Elias M."/>
            <person name="Eveleigh R.J."/>
            <person name="Herman E.K."/>
            <person name="Klute M.J."/>
            <person name="Nakayama T."/>
            <person name="Obornik M."/>
            <person name="Reyes-Prieto A."/>
            <person name="Armbrust E.V."/>
            <person name="Aves S.J."/>
            <person name="Beiko R.G."/>
            <person name="Coutinho P."/>
            <person name="Dacks J.B."/>
            <person name="Durnford D.G."/>
            <person name="Fast N.M."/>
            <person name="Green B.R."/>
            <person name="Grisdale C."/>
            <person name="Hempe F."/>
            <person name="Henrissat B."/>
            <person name="Hoppner M.P."/>
            <person name="Ishida K.-I."/>
            <person name="Kim E."/>
            <person name="Koreny L."/>
            <person name="Kroth P.G."/>
            <person name="Liu Y."/>
            <person name="Malik S.-B."/>
            <person name="Maier U.G."/>
            <person name="McRose D."/>
            <person name="Mock T."/>
            <person name="Neilson J.A."/>
            <person name="Onodera N.T."/>
            <person name="Poole A.M."/>
            <person name="Pritham E.J."/>
            <person name="Richards T.A."/>
            <person name="Rocap G."/>
            <person name="Roy S.W."/>
            <person name="Sarai C."/>
            <person name="Schaack S."/>
            <person name="Shirato S."/>
            <person name="Slamovits C.H."/>
            <person name="Spencer D.F."/>
            <person name="Suzuki S."/>
            <person name="Worden A.Z."/>
            <person name="Zauner S."/>
            <person name="Barry K."/>
            <person name="Bell C."/>
            <person name="Bharti A.K."/>
            <person name="Crow J.A."/>
            <person name="Grimwood J."/>
            <person name="Kramer R."/>
            <person name="Lindquist E."/>
            <person name="Lucas S."/>
            <person name="Salamov A."/>
            <person name="McFadden G.I."/>
            <person name="Lane C.E."/>
            <person name="Keeling P.J."/>
            <person name="Gray M.W."/>
            <person name="Grigoriev I.V."/>
            <person name="Archibald J.M."/>
        </authorList>
    </citation>
    <scope>NUCLEOTIDE SEQUENCE</scope>
    <source>
        <strain evidence="15">CCMP2712</strain>
    </source>
</reference>
<evidence type="ECO:0000256" key="3">
    <source>
        <dbReference type="ARBA" id="ARBA00022692"/>
    </source>
</evidence>
<evidence type="ECO:0000256" key="2">
    <source>
        <dbReference type="ARBA" id="ARBA00022448"/>
    </source>
</evidence>
<name>L1ISI8_GUITC</name>
<feature type="compositionally biased region" description="Basic and acidic residues" evidence="10">
    <location>
        <begin position="1739"/>
        <end position="1757"/>
    </location>
</feature>
<dbReference type="GO" id="GO:0012505">
    <property type="term" value="C:endomembrane system"/>
    <property type="evidence" value="ECO:0007669"/>
    <property type="project" value="UniProtKB-SubCell"/>
</dbReference>
<dbReference type="GO" id="GO:0016020">
    <property type="term" value="C:membrane"/>
    <property type="evidence" value="ECO:0007669"/>
    <property type="project" value="InterPro"/>
</dbReference>
<dbReference type="eggNOG" id="KOG3533">
    <property type="taxonomic scope" value="Eukaryota"/>
</dbReference>
<dbReference type="Proteomes" id="UP000011087">
    <property type="component" value="Unassembled WGS sequence"/>
</dbReference>
<evidence type="ECO:0000256" key="10">
    <source>
        <dbReference type="SAM" id="MobiDB-lite"/>
    </source>
</evidence>
<dbReference type="InterPro" id="IPR000699">
    <property type="entry name" value="RIH_dom"/>
</dbReference>
<keyword evidence="4" id="KW-0677">Repeat</keyword>
<evidence type="ECO:0000256" key="7">
    <source>
        <dbReference type="ARBA" id="ARBA00023136"/>
    </source>
</evidence>
<dbReference type="InterPro" id="IPR015925">
    <property type="entry name" value="Ryanodine_IP3_receptor"/>
</dbReference>
<keyword evidence="3 11" id="KW-0812">Transmembrane</keyword>
<dbReference type="PANTHER" id="PTHR13715:SF99">
    <property type="entry name" value="INOSITOL 1,4,5-TRISPHOSPHATE RECEPTOR-LIKE PROTEIN A"/>
    <property type="match status" value="1"/>
</dbReference>
<feature type="transmembrane region" description="Helical" evidence="11">
    <location>
        <begin position="2119"/>
        <end position="2137"/>
    </location>
</feature>
<reference evidence="14" key="3">
    <citation type="submission" date="2015-06" db="UniProtKB">
        <authorList>
            <consortium name="EnsemblProtists"/>
        </authorList>
    </citation>
    <scope>IDENTIFICATION</scope>
</reference>
<dbReference type="OrthoDB" id="300855at2759"/>
<keyword evidence="5 11" id="KW-1133">Transmembrane helix</keyword>
<feature type="transmembrane region" description="Helical" evidence="11">
    <location>
        <begin position="2245"/>
        <end position="2270"/>
    </location>
</feature>
<dbReference type="GO" id="GO:0005262">
    <property type="term" value="F:calcium channel activity"/>
    <property type="evidence" value="ECO:0007669"/>
    <property type="project" value="InterPro"/>
</dbReference>
<dbReference type="Gene3D" id="2.80.10.50">
    <property type="match status" value="2"/>
</dbReference>
<evidence type="ECO:0000256" key="4">
    <source>
        <dbReference type="ARBA" id="ARBA00022737"/>
    </source>
</evidence>
<evidence type="ECO:0000256" key="6">
    <source>
        <dbReference type="ARBA" id="ARBA00023065"/>
    </source>
</evidence>
<dbReference type="Pfam" id="PF00520">
    <property type="entry name" value="Ion_trans"/>
    <property type="match status" value="1"/>
</dbReference>
<feature type="transmembrane region" description="Helical" evidence="11">
    <location>
        <begin position="2305"/>
        <end position="2329"/>
    </location>
</feature>
<dbReference type="KEGG" id="gtt:GUITHDRAFT_143965"/>
<keyword evidence="15" id="KW-1185">Reference proteome</keyword>
<reference evidence="13 15" key="1">
    <citation type="journal article" date="2012" name="Nature">
        <title>Algal genomes reveal evolutionary mosaicism and the fate of nucleomorphs.</title>
        <authorList>
            <consortium name="DOE Joint Genome Institute"/>
            <person name="Curtis B.A."/>
            <person name="Tanifuji G."/>
            <person name="Burki F."/>
            <person name="Gruber A."/>
            <person name="Irimia M."/>
            <person name="Maruyama S."/>
            <person name="Arias M.C."/>
            <person name="Ball S.G."/>
            <person name="Gile G.H."/>
            <person name="Hirakawa Y."/>
            <person name="Hopkins J.F."/>
            <person name="Kuo A."/>
            <person name="Rensing S.A."/>
            <person name="Schmutz J."/>
            <person name="Symeonidi A."/>
            <person name="Elias M."/>
            <person name="Eveleigh R.J."/>
            <person name="Herman E.K."/>
            <person name="Klute M.J."/>
            <person name="Nakayama T."/>
            <person name="Obornik M."/>
            <person name="Reyes-Prieto A."/>
            <person name="Armbrust E.V."/>
            <person name="Aves S.J."/>
            <person name="Beiko R.G."/>
            <person name="Coutinho P."/>
            <person name="Dacks J.B."/>
            <person name="Durnford D.G."/>
            <person name="Fast N.M."/>
            <person name="Green B.R."/>
            <person name="Grisdale C.J."/>
            <person name="Hempel F."/>
            <person name="Henrissat B."/>
            <person name="Hoppner M.P."/>
            <person name="Ishida K."/>
            <person name="Kim E."/>
            <person name="Koreny L."/>
            <person name="Kroth P.G."/>
            <person name="Liu Y."/>
            <person name="Malik S.B."/>
            <person name="Maier U.G."/>
            <person name="McRose D."/>
            <person name="Mock T."/>
            <person name="Neilson J.A."/>
            <person name="Onodera N.T."/>
            <person name="Poole A.M."/>
            <person name="Pritham E.J."/>
            <person name="Richards T.A."/>
            <person name="Rocap G."/>
            <person name="Roy S.W."/>
            <person name="Sarai C."/>
            <person name="Schaack S."/>
            <person name="Shirato S."/>
            <person name="Slamovits C.H."/>
            <person name="Spencer D.F."/>
            <person name="Suzuki S."/>
            <person name="Worden A.Z."/>
            <person name="Zauner S."/>
            <person name="Barry K."/>
            <person name="Bell C."/>
            <person name="Bharti A.K."/>
            <person name="Crow J.A."/>
            <person name="Grimwood J."/>
            <person name="Kramer R."/>
            <person name="Lindquist E."/>
            <person name="Lucas S."/>
            <person name="Salamov A."/>
            <person name="McFadden G.I."/>
            <person name="Lane C.E."/>
            <person name="Keeling P.J."/>
            <person name="Gray M.W."/>
            <person name="Grigoriev I.V."/>
            <person name="Archibald J.M."/>
        </authorList>
    </citation>
    <scope>NUCLEOTIDE SEQUENCE</scope>
    <source>
        <strain evidence="13 15">CCMP2712</strain>
    </source>
</reference>
<dbReference type="SUPFAM" id="SSF82109">
    <property type="entry name" value="MIR domain"/>
    <property type="match status" value="2"/>
</dbReference>
<dbReference type="Pfam" id="PF01365">
    <property type="entry name" value="RYDR_ITPR"/>
    <property type="match status" value="2"/>
</dbReference>
<feature type="domain" description="MIR" evidence="12">
    <location>
        <begin position="143"/>
        <end position="195"/>
    </location>
</feature>
<dbReference type="InterPro" id="IPR016093">
    <property type="entry name" value="MIR_motif"/>
</dbReference>
<feature type="transmembrane region" description="Helical" evidence="11">
    <location>
        <begin position="2401"/>
        <end position="2424"/>
    </location>
</feature>
<evidence type="ECO:0000313" key="15">
    <source>
        <dbReference type="Proteomes" id="UP000011087"/>
    </source>
</evidence>
<dbReference type="Pfam" id="PF08454">
    <property type="entry name" value="RIH_assoc"/>
    <property type="match status" value="1"/>
</dbReference>
<protein>
    <recommendedName>
        <fullName evidence="12">MIR domain-containing protein</fullName>
    </recommendedName>
</protein>
<dbReference type="PROSITE" id="PS50919">
    <property type="entry name" value="MIR"/>
    <property type="match status" value="1"/>
</dbReference>
<accession>L1ISI8</accession>
<evidence type="ECO:0000256" key="1">
    <source>
        <dbReference type="ARBA" id="ARBA00004127"/>
    </source>
</evidence>
<dbReference type="Pfam" id="PF08709">
    <property type="entry name" value="Ins145_P3_rec"/>
    <property type="match status" value="1"/>
</dbReference>
<dbReference type="EnsemblProtists" id="EKX38770">
    <property type="protein sequence ID" value="EKX38770"/>
    <property type="gene ID" value="GUITHDRAFT_143965"/>
</dbReference>
<keyword evidence="7 11" id="KW-0472">Membrane</keyword>
<keyword evidence="8" id="KW-1071">Ligand-gated ion channel</keyword>
<dbReference type="InterPro" id="IPR013662">
    <property type="entry name" value="RIH_assoc-dom"/>
</dbReference>
<evidence type="ECO:0000259" key="12">
    <source>
        <dbReference type="PROSITE" id="PS50919"/>
    </source>
</evidence>